<evidence type="ECO:0000313" key="4">
    <source>
        <dbReference type="Proteomes" id="UP000195089"/>
    </source>
</evidence>
<reference evidence="3 4" key="1">
    <citation type="submission" date="2016-10" db="EMBL/GenBank/DDBJ databases">
        <title>Comparative genomics of Bacillus thuringiensis reveals a path to pathogens against multiple invertebrate hosts.</title>
        <authorList>
            <person name="Zheng J."/>
            <person name="Gao Q."/>
            <person name="Liu H."/>
            <person name="Peng D."/>
            <person name="Ruan L."/>
            <person name="Sun M."/>
        </authorList>
    </citation>
    <scope>NUCLEOTIDE SEQUENCE [LARGE SCALE GENOMIC DNA]</scope>
    <source>
        <strain evidence="3">BGSC 4BX1</strain>
    </source>
</reference>
<gene>
    <name evidence="3" type="ORF">BK742_00040</name>
</gene>
<organism evidence="3 4">
    <name type="scientific">Bacillus thuringiensis serovar pingluonsis</name>
    <dbReference type="NCBI Taxonomy" id="180881"/>
    <lineage>
        <taxon>Bacteria</taxon>
        <taxon>Bacillati</taxon>
        <taxon>Bacillota</taxon>
        <taxon>Bacilli</taxon>
        <taxon>Bacillales</taxon>
        <taxon>Bacillaceae</taxon>
        <taxon>Bacillus</taxon>
        <taxon>Bacillus cereus group</taxon>
    </lineage>
</organism>
<evidence type="ECO:0000313" key="3">
    <source>
        <dbReference type="EMBL" id="OTY50348.1"/>
    </source>
</evidence>
<protein>
    <recommendedName>
        <fullName evidence="5">S-layer protein</fullName>
    </recommendedName>
</protein>
<dbReference type="RefSeq" id="WP_088118547.1">
    <property type="nucleotide sequence ID" value="NZ_NFDL01000001.1"/>
</dbReference>
<dbReference type="AlphaFoldDB" id="A0A243BS90"/>
<dbReference type="EMBL" id="NFDL01000001">
    <property type="protein sequence ID" value="OTY50348.1"/>
    <property type="molecule type" value="Genomic_DNA"/>
</dbReference>
<evidence type="ECO:0000256" key="2">
    <source>
        <dbReference type="SAM" id="SignalP"/>
    </source>
</evidence>
<name>A0A243BS90_BACTU</name>
<feature type="coiled-coil region" evidence="1">
    <location>
        <begin position="443"/>
        <end position="477"/>
    </location>
</feature>
<dbReference type="Proteomes" id="UP000195089">
    <property type="component" value="Unassembled WGS sequence"/>
</dbReference>
<accession>A0A243BS90</accession>
<keyword evidence="2" id="KW-0732">Signal</keyword>
<evidence type="ECO:0008006" key="5">
    <source>
        <dbReference type="Google" id="ProtNLM"/>
    </source>
</evidence>
<evidence type="ECO:0000256" key="1">
    <source>
        <dbReference type="SAM" id="Coils"/>
    </source>
</evidence>
<proteinExistence type="predicted"/>
<sequence length="791" mass="90356">MKLKRNLLLTLCTSTVLMLPNVANAKNIDIPFYNGEDNTFLNSGDLQMPGKYFRPGSGFDPVKTLYKADIHYPAVYNGAFNWDNPKENLVKNEDNTEPFVRIANEGYFNAKVPVGDRMVTEIERVNASVIKDKYWGNPDFVLKTMLPHEISSFKDFKGFGLFYWIRDMAYLSGGYAGAGAVDEVNKYSLWYVRTSKPQVKDFKVSSQKNELNKPVTFNLNGFEYVSKGKGYNDRDPKGTTVNPYQKTAGERNRVKWELSIEKEGSKVNYQSDYLRSTPQQDNQKPNEGDAGYFSKEGISFYPQECGRYTARLKVTDGVQRESTEKVVDFVVDGSCGTKVPPTTDPVAGEFNYKIDYSADRIEGETARAGKEIKTRVDVSRASFKEERDQYRKKLDQEFTKYLKELDAYTKERDSAQESLNYCRRNPIKDIDENGKEKLIDRDCSYEESNLDKAERNLEKAKENKDKIAKKVEEFDKLDAQYHNPEVTVVLKHDGKKVESKTVRLQEGEKKTVFFNWEHKGKGTLSAEINPADEDGSRRLEIEETTYKNNPIKTAIYEPSKEKAMCGATSVKGVVETVSNRVSVEDTVGEMYHETLTGNIDKLAPSKLHSGYGFTYEINGSYKNDWNEDYPGIFTGATAKYPFADEGLKTTQDLEKKEIKDNAAKFIPKNMYLSESTGHVFDSKRPTKSLYWDGQEKIIDGHRKWYAPMKTKDGKYQFKVETKPAGVNEMSLCMTGEVEIKGVAYDDFIKRRVFPDDPFPGGSGVGWNWVGKEDKLHKLTDWYYMQGKFKNK</sequence>
<comment type="caution">
    <text evidence="3">The sequence shown here is derived from an EMBL/GenBank/DDBJ whole genome shotgun (WGS) entry which is preliminary data.</text>
</comment>
<feature type="signal peptide" evidence="2">
    <location>
        <begin position="1"/>
        <end position="25"/>
    </location>
</feature>
<keyword evidence="1" id="KW-0175">Coiled coil</keyword>
<feature type="chain" id="PRO_5012715388" description="S-layer protein" evidence="2">
    <location>
        <begin position="26"/>
        <end position="791"/>
    </location>
</feature>